<keyword evidence="1" id="KW-0472">Membrane</keyword>
<organism evidence="2 3">
    <name type="scientific">Enterococcus pallens ATCC BAA-351</name>
    <dbReference type="NCBI Taxonomy" id="1158607"/>
    <lineage>
        <taxon>Bacteria</taxon>
        <taxon>Bacillati</taxon>
        <taxon>Bacillota</taxon>
        <taxon>Bacilli</taxon>
        <taxon>Lactobacillales</taxon>
        <taxon>Enterococcaceae</taxon>
        <taxon>Enterococcus</taxon>
    </lineage>
</organism>
<reference evidence="2 3" key="1">
    <citation type="submission" date="2013-02" db="EMBL/GenBank/DDBJ databases">
        <title>The Genome Sequence of Enterococcus pallens BAA-351.</title>
        <authorList>
            <consortium name="The Broad Institute Genome Sequencing Platform"/>
            <consortium name="The Broad Institute Genome Sequencing Center for Infectious Disease"/>
            <person name="Earl A.M."/>
            <person name="Gilmore M.S."/>
            <person name="Lebreton F."/>
            <person name="Walker B."/>
            <person name="Young S.K."/>
            <person name="Zeng Q."/>
            <person name="Gargeya S."/>
            <person name="Fitzgerald M."/>
            <person name="Haas B."/>
            <person name="Abouelleil A."/>
            <person name="Alvarado L."/>
            <person name="Arachchi H.M."/>
            <person name="Berlin A.M."/>
            <person name="Chapman S.B."/>
            <person name="Dewar J."/>
            <person name="Goldberg J."/>
            <person name="Griggs A."/>
            <person name="Gujja S."/>
            <person name="Hansen M."/>
            <person name="Howarth C."/>
            <person name="Imamovic A."/>
            <person name="Larimer J."/>
            <person name="McCowan C."/>
            <person name="Murphy C."/>
            <person name="Neiman D."/>
            <person name="Pearson M."/>
            <person name="Priest M."/>
            <person name="Roberts A."/>
            <person name="Saif S."/>
            <person name="Shea T."/>
            <person name="Sisk P."/>
            <person name="Sykes S."/>
            <person name="Wortman J."/>
            <person name="Nusbaum C."/>
            <person name="Birren B."/>
        </authorList>
    </citation>
    <scope>NUCLEOTIDE SEQUENCE [LARGE SCALE GENOMIC DNA]</scope>
    <source>
        <strain evidence="2 3">ATCC BAA-351</strain>
    </source>
</reference>
<keyword evidence="3" id="KW-1185">Reference proteome</keyword>
<keyword evidence="1" id="KW-0812">Transmembrane</keyword>
<protein>
    <submittedName>
        <fullName evidence="2">Uncharacterized protein</fullName>
    </submittedName>
</protein>
<dbReference type="RefSeq" id="WP_010758605.1">
    <property type="nucleotide sequence ID" value="NZ_ASWD01000004.1"/>
</dbReference>
<evidence type="ECO:0000313" key="2">
    <source>
        <dbReference type="EMBL" id="EOH91092.1"/>
    </source>
</evidence>
<sequence>MPIFAIFIDLITAAAYFLQLRLPFKGVYLLGIVFQVLFTLILLVMSFSYPKKQADKIQLNPSYRYLTIRYALILFSAIINGVVLFLYVLNFIGTNDLIFSQF</sequence>
<dbReference type="AlphaFoldDB" id="R2Q3F2"/>
<proteinExistence type="predicted"/>
<evidence type="ECO:0000256" key="1">
    <source>
        <dbReference type="SAM" id="Phobius"/>
    </source>
</evidence>
<dbReference type="Proteomes" id="UP000013782">
    <property type="component" value="Unassembled WGS sequence"/>
</dbReference>
<comment type="caution">
    <text evidence="2">The sequence shown here is derived from an EMBL/GenBank/DDBJ whole genome shotgun (WGS) entry which is preliminary data.</text>
</comment>
<dbReference type="STRING" id="160454.RV10_GL001092"/>
<keyword evidence="1" id="KW-1133">Transmembrane helix</keyword>
<evidence type="ECO:0000313" key="3">
    <source>
        <dbReference type="Proteomes" id="UP000013782"/>
    </source>
</evidence>
<feature type="transmembrane region" description="Helical" evidence="1">
    <location>
        <begin position="27"/>
        <end position="49"/>
    </location>
</feature>
<dbReference type="eggNOG" id="ENOG502ZVNH">
    <property type="taxonomic scope" value="Bacteria"/>
</dbReference>
<gene>
    <name evidence="2" type="ORF">UAU_03631</name>
</gene>
<dbReference type="HOGENOM" id="CLU_160620_1_0_9"/>
<dbReference type="EMBL" id="AJAQ01000035">
    <property type="protein sequence ID" value="EOH91092.1"/>
    <property type="molecule type" value="Genomic_DNA"/>
</dbReference>
<dbReference type="OrthoDB" id="2298855at2"/>
<name>R2Q3F2_9ENTE</name>
<feature type="transmembrane region" description="Helical" evidence="1">
    <location>
        <begin position="70"/>
        <end position="92"/>
    </location>
</feature>
<dbReference type="PATRIC" id="fig|1158607.3.peg.3628"/>
<accession>R2Q3F2</accession>